<dbReference type="EMBL" id="FOYL01000022">
    <property type="protein sequence ID" value="SFR29848.1"/>
    <property type="molecule type" value="Genomic_DNA"/>
</dbReference>
<organism evidence="1 2">
    <name type="scientific">Lentzea waywayandensis</name>
    <dbReference type="NCBI Taxonomy" id="84724"/>
    <lineage>
        <taxon>Bacteria</taxon>
        <taxon>Bacillati</taxon>
        <taxon>Actinomycetota</taxon>
        <taxon>Actinomycetes</taxon>
        <taxon>Pseudonocardiales</taxon>
        <taxon>Pseudonocardiaceae</taxon>
        <taxon>Lentzea</taxon>
    </lineage>
</organism>
<protein>
    <submittedName>
        <fullName evidence="1">Uncharacterized protein</fullName>
    </submittedName>
</protein>
<dbReference type="InterPro" id="IPR045926">
    <property type="entry name" value="DUF6345"/>
</dbReference>
<reference evidence="2" key="1">
    <citation type="submission" date="2016-10" db="EMBL/GenBank/DDBJ databases">
        <authorList>
            <person name="Varghese N."/>
            <person name="Submissions S."/>
        </authorList>
    </citation>
    <scope>NUCLEOTIDE SEQUENCE [LARGE SCALE GENOMIC DNA]</scope>
    <source>
        <strain evidence="2">DSM 44232</strain>
    </source>
</reference>
<gene>
    <name evidence="1" type="ORF">SAMN04488564_12237</name>
</gene>
<keyword evidence="2" id="KW-1185">Reference proteome</keyword>
<dbReference type="Pfam" id="PF19872">
    <property type="entry name" value="DUF6345"/>
    <property type="match status" value="1"/>
</dbReference>
<evidence type="ECO:0000313" key="1">
    <source>
        <dbReference type="EMBL" id="SFR29848.1"/>
    </source>
</evidence>
<proteinExistence type="predicted"/>
<name>A0A1I6FIX5_9PSEU</name>
<evidence type="ECO:0000313" key="2">
    <source>
        <dbReference type="Proteomes" id="UP000198583"/>
    </source>
</evidence>
<sequence length="59" mass="6758">MREAWIWACIESEDDDVSFAYRRADAEGTDTYNDHWHGKGFVSGDPAQPTVLFYLRGTC</sequence>
<accession>A0A1I6FIX5</accession>
<dbReference type="Proteomes" id="UP000198583">
    <property type="component" value="Unassembled WGS sequence"/>
</dbReference>
<dbReference type="AlphaFoldDB" id="A0A1I6FIX5"/>